<comment type="caution">
    <text evidence="3">The sequence shown here is derived from an EMBL/GenBank/DDBJ whole genome shotgun (WGS) entry which is preliminary data.</text>
</comment>
<feature type="region of interest" description="Disordered" evidence="2">
    <location>
        <begin position="18"/>
        <end position="107"/>
    </location>
</feature>
<organism evidence="3 4">
    <name type="scientific">Circaetus pectoralis</name>
    <name type="common">black-chested snake-eagle</name>
    <dbReference type="NCBI Taxonomy" id="321084"/>
    <lineage>
        <taxon>Eukaryota</taxon>
        <taxon>Metazoa</taxon>
        <taxon>Chordata</taxon>
        <taxon>Craniata</taxon>
        <taxon>Vertebrata</taxon>
        <taxon>Euteleostomi</taxon>
        <taxon>Archelosauria</taxon>
        <taxon>Archosauria</taxon>
        <taxon>Dinosauria</taxon>
        <taxon>Saurischia</taxon>
        <taxon>Theropoda</taxon>
        <taxon>Coelurosauria</taxon>
        <taxon>Aves</taxon>
        <taxon>Neognathae</taxon>
        <taxon>Neoaves</taxon>
        <taxon>Telluraves</taxon>
        <taxon>Accipitrimorphae</taxon>
        <taxon>Accipitriformes</taxon>
        <taxon>Accipitridae</taxon>
        <taxon>Accipitrinae</taxon>
        <taxon>Circaetus</taxon>
    </lineage>
</organism>
<keyword evidence="1" id="KW-0175">Coiled coil</keyword>
<evidence type="ECO:0000313" key="3">
    <source>
        <dbReference type="EMBL" id="NXW23315.1"/>
    </source>
</evidence>
<feature type="compositionally biased region" description="Basic and acidic residues" evidence="2">
    <location>
        <begin position="280"/>
        <end position="291"/>
    </location>
</feature>
<dbReference type="EMBL" id="VZZV01000850">
    <property type="protein sequence ID" value="NXW23315.1"/>
    <property type="molecule type" value="Genomic_DNA"/>
</dbReference>
<dbReference type="InterPro" id="IPR051990">
    <property type="entry name" value="CCPG1/PBIP1"/>
</dbReference>
<feature type="non-terminal residue" evidence="3">
    <location>
        <position position="1"/>
    </location>
</feature>
<feature type="region of interest" description="Disordered" evidence="2">
    <location>
        <begin position="245"/>
        <end position="291"/>
    </location>
</feature>
<gene>
    <name evidence="3" type="primary">Pbxip1_0</name>
    <name evidence="3" type="ORF">CIRPEC_R15511</name>
</gene>
<sequence length="291" mass="30175">GRVTPQCLCPQDLEECWDPRAGAVPAPDGSTEPGVPDANEQEEPNAEAEQGPCPDAPIAGPPTEEGSCTSSDNDVEGLRRRQGHKPCPGPPPPMPAPHQGTPDAGDGDGLSMSKYLLGALALVAVGLLIVSGAMENVVSWDVAGGEQELPLPTDGSDSQQKAPSSDARDPQSVQSVSLLLDKLAKENQEIQLMQAELQAHKEELHALLQKSEGEPVAAGAQQQSLAAENARLRAALEQEAAALHDTQAELQHLRAAGAPGSPRAGELAAEQPPSMGASAHGEDAAWREGAR</sequence>
<keyword evidence="4" id="KW-1185">Reference proteome</keyword>
<feature type="region of interest" description="Disordered" evidence="2">
    <location>
        <begin position="148"/>
        <end position="173"/>
    </location>
</feature>
<name>A0A7L4ABP9_9AVES</name>
<reference evidence="3 4" key="1">
    <citation type="submission" date="2019-09" db="EMBL/GenBank/DDBJ databases">
        <title>Bird 10,000 Genomes (B10K) Project - Family phase.</title>
        <authorList>
            <person name="Zhang G."/>
        </authorList>
    </citation>
    <scope>NUCLEOTIDE SEQUENCE [LARGE SCALE GENOMIC DNA]</scope>
    <source>
        <strain evidence="3">B10K-DU-010-60</strain>
        <tissue evidence="3">Muscle</tissue>
    </source>
</reference>
<evidence type="ECO:0000256" key="1">
    <source>
        <dbReference type="ARBA" id="ARBA00023054"/>
    </source>
</evidence>
<feature type="compositionally biased region" description="Pro residues" evidence="2">
    <location>
        <begin position="87"/>
        <end position="96"/>
    </location>
</feature>
<protein>
    <submittedName>
        <fullName evidence="3">PBIP1 protein</fullName>
    </submittedName>
</protein>
<dbReference type="PANTHER" id="PTHR28638:SF1">
    <property type="entry name" value="PRE-B-CELL LEUKEMIA TRANSCRIPTION FACTOR-INTERACTING PROTEIN 1"/>
    <property type="match status" value="1"/>
</dbReference>
<proteinExistence type="predicted"/>
<feature type="non-terminal residue" evidence="3">
    <location>
        <position position="291"/>
    </location>
</feature>
<dbReference type="GO" id="GO:0016020">
    <property type="term" value="C:membrane"/>
    <property type="evidence" value="ECO:0007669"/>
    <property type="project" value="TreeGrafter"/>
</dbReference>
<dbReference type="PANTHER" id="PTHR28638">
    <property type="entry name" value="CELL CYCLE PROGRESSION PROTEIN 1"/>
    <property type="match status" value="1"/>
</dbReference>
<evidence type="ECO:0000313" key="4">
    <source>
        <dbReference type="Proteomes" id="UP000562238"/>
    </source>
</evidence>
<accession>A0A7L4ABP9</accession>
<dbReference type="AlphaFoldDB" id="A0A7L4ABP9"/>
<evidence type="ECO:0000256" key="2">
    <source>
        <dbReference type="SAM" id="MobiDB-lite"/>
    </source>
</evidence>
<feature type="compositionally biased region" description="Low complexity" evidence="2">
    <location>
        <begin position="254"/>
        <end position="265"/>
    </location>
</feature>
<dbReference type="Proteomes" id="UP000562238">
    <property type="component" value="Unassembled WGS sequence"/>
</dbReference>